<evidence type="ECO:0000313" key="2">
    <source>
        <dbReference type="Proteomes" id="UP001500751"/>
    </source>
</evidence>
<gene>
    <name evidence="1" type="ORF">GCM10009839_35620</name>
</gene>
<proteinExistence type="predicted"/>
<dbReference type="EMBL" id="BAAAQN010000019">
    <property type="protein sequence ID" value="GAA2032372.1"/>
    <property type="molecule type" value="Genomic_DNA"/>
</dbReference>
<protein>
    <recommendedName>
        <fullName evidence="3">DUF4034 domain-containing protein</fullName>
    </recommendedName>
</protein>
<dbReference type="Proteomes" id="UP001500751">
    <property type="component" value="Unassembled WGS sequence"/>
</dbReference>
<sequence>MAAKTRNDVLRVTLDPALGDLALAEARDALASGEWGPAREVLAETRRGGTGPRWDRRSHRVRVLAEAVANSSWVERWQVLEPVNPDAALLRAQVETVRALRGAQSGAAGFLETAAEAQGLCEHAAEMAPSDPTPWAIMLTLARAADRGRRTGQAGRDGFWRRWQEMRARDAFHRDGHHEALTYLFAAWCGSHADMYDFAYWLAAEAPTGSPLAVLPLVGHAEVYRATTVGVGPPTRPSPHGHWGRRLVSTDVDQVLRSWRASATVPHAQADLDRNYLLHAMVHSGRVDTDETRALFDAIGSHAVRVPWAYTGDPESAFLYWREQAFTAGHPRR</sequence>
<reference evidence="1 2" key="1">
    <citation type="journal article" date="2019" name="Int. J. Syst. Evol. Microbiol.">
        <title>The Global Catalogue of Microorganisms (GCM) 10K type strain sequencing project: providing services to taxonomists for standard genome sequencing and annotation.</title>
        <authorList>
            <consortium name="The Broad Institute Genomics Platform"/>
            <consortium name="The Broad Institute Genome Sequencing Center for Infectious Disease"/>
            <person name="Wu L."/>
            <person name="Ma J."/>
        </authorList>
    </citation>
    <scope>NUCLEOTIDE SEQUENCE [LARGE SCALE GENOMIC DNA]</scope>
    <source>
        <strain evidence="1 2">JCM 16014</strain>
    </source>
</reference>
<comment type="caution">
    <text evidence="1">The sequence shown here is derived from an EMBL/GenBank/DDBJ whole genome shotgun (WGS) entry which is preliminary data.</text>
</comment>
<name>A0ABN2UAH5_9ACTN</name>
<dbReference type="RefSeq" id="WP_344666735.1">
    <property type="nucleotide sequence ID" value="NZ_BAAAQN010000019.1"/>
</dbReference>
<accession>A0ABN2UAH5</accession>
<evidence type="ECO:0000313" key="1">
    <source>
        <dbReference type="EMBL" id="GAA2032372.1"/>
    </source>
</evidence>
<evidence type="ECO:0008006" key="3">
    <source>
        <dbReference type="Google" id="ProtNLM"/>
    </source>
</evidence>
<organism evidence="1 2">
    <name type="scientific">Catenulispora yoronensis</name>
    <dbReference type="NCBI Taxonomy" id="450799"/>
    <lineage>
        <taxon>Bacteria</taxon>
        <taxon>Bacillati</taxon>
        <taxon>Actinomycetota</taxon>
        <taxon>Actinomycetes</taxon>
        <taxon>Catenulisporales</taxon>
        <taxon>Catenulisporaceae</taxon>
        <taxon>Catenulispora</taxon>
    </lineage>
</organism>
<keyword evidence="2" id="KW-1185">Reference proteome</keyword>